<reference evidence="2" key="1">
    <citation type="journal article" date="2021" name="Proc. Natl. Acad. Sci. U.S.A.">
        <title>Three genomes in the algal genus Volvox reveal the fate of a haploid sex-determining region after a transition to homothallism.</title>
        <authorList>
            <person name="Yamamoto K."/>
            <person name="Hamaji T."/>
            <person name="Kawai-Toyooka H."/>
            <person name="Matsuzaki R."/>
            <person name="Takahashi F."/>
            <person name="Nishimura Y."/>
            <person name="Kawachi M."/>
            <person name="Noguchi H."/>
            <person name="Minakuchi Y."/>
            <person name="Umen J.G."/>
            <person name="Toyoda A."/>
            <person name="Nozaki H."/>
        </authorList>
    </citation>
    <scope>NUCLEOTIDE SEQUENCE</scope>
    <source>
        <strain evidence="2">NIES-3786</strain>
    </source>
</reference>
<dbReference type="OrthoDB" id="427480at2759"/>
<name>A0A8J4CUW9_9CHLO</name>
<accession>A0A8J4CUW9</accession>
<feature type="region of interest" description="Disordered" evidence="1">
    <location>
        <begin position="63"/>
        <end position="92"/>
    </location>
</feature>
<comment type="caution">
    <text evidence="2">The sequence shown here is derived from an EMBL/GenBank/DDBJ whole genome shotgun (WGS) entry which is preliminary data.</text>
</comment>
<feature type="non-terminal residue" evidence="2">
    <location>
        <position position="347"/>
    </location>
</feature>
<keyword evidence="3" id="KW-1185">Reference proteome</keyword>
<evidence type="ECO:0000313" key="3">
    <source>
        <dbReference type="Proteomes" id="UP000747110"/>
    </source>
</evidence>
<dbReference type="EMBL" id="BNCP01000055">
    <property type="protein sequence ID" value="GIL90283.1"/>
    <property type="molecule type" value="Genomic_DNA"/>
</dbReference>
<dbReference type="Proteomes" id="UP000747110">
    <property type="component" value="Unassembled WGS sequence"/>
</dbReference>
<feature type="compositionally biased region" description="Low complexity" evidence="1">
    <location>
        <begin position="104"/>
        <end position="157"/>
    </location>
</feature>
<feature type="compositionally biased region" description="Polar residues" evidence="1">
    <location>
        <begin position="63"/>
        <end position="79"/>
    </location>
</feature>
<gene>
    <name evidence="2" type="ORF">Vretifemale_17928</name>
</gene>
<evidence type="ECO:0000313" key="2">
    <source>
        <dbReference type="EMBL" id="GIL90283.1"/>
    </source>
</evidence>
<organism evidence="2 3">
    <name type="scientific">Volvox reticuliferus</name>
    <dbReference type="NCBI Taxonomy" id="1737510"/>
    <lineage>
        <taxon>Eukaryota</taxon>
        <taxon>Viridiplantae</taxon>
        <taxon>Chlorophyta</taxon>
        <taxon>core chlorophytes</taxon>
        <taxon>Chlorophyceae</taxon>
        <taxon>CS clade</taxon>
        <taxon>Chlamydomonadales</taxon>
        <taxon>Volvocaceae</taxon>
        <taxon>Volvox</taxon>
    </lineage>
</organism>
<proteinExistence type="predicted"/>
<feature type="compositionally biased region" description="Basic and acidic residues" evidence="1">
    <location>
        <begin position="158"/>
        <end position="173"/>
    </location>
</feature>
<protein>
    <submittedName>
        <fullName evidence="2">Uncharacterized protein</fullName>
    </submittedName>
</protein>
<feature type="region of interest" description="Disordered" evidence="1">
    <location>
        <begin position="104"/>
        <end position="173"/>
    </location>
</feature>
<dbReference type="AlphaFoldDB" id="A0A8J4CUW9"/>
<sequence length="347" mass="36651">LKTFSRMHSRAAMFSQVLQAWKAQPVFISFIGCSGAGDVASEMARLIAPATSALLPKANCHSKFSNNDSRRSVNTASGNRGSGGPAEGNADSSLWSSLRRSLFPVGPSKSASPAPSTSTPGTHSLPTAASPSTSAAASTRLRSSGQPSATAAALTAGRDARSAERRAARAKEDAFTSLSKNAERFSGTLLKAAVLLITVPLGIHMLSHSLMMSLCIRGLEAERRETVVLTLRRIRSVVISEYLARKFEEEDGVGLMMATFSEGAGEAVLREFVATAQQLMQYQSTRDAMLMSSLVARLERALAAGWLPEGDLREAARQLYLDAHAALRMEVEGGAPATSSSPPSSGH</sequence>
<evidence type="ECO:0000256" key="1">
    <source>
        <dbReference type="SAM" id="MobiDB-lite"/>
    </source>
</evidence>